<evidence type="ECO:0000313" key="2">
    <source>
        <dbReference type="EMBL" id="QID17916.1"/>
    </source>
</evidence>
<dbReference type="EMBL" id="CP048836">
    <property type="protein sequence ID" value="QID17916.1"/>
    <property type="molecule type" value="Genomic_DNA"/>
</dbReference>
<keyword evidence="3" id="KW-1185">Reference proteome</keyword>
<dbReference type="SUPFAM" id="SSF110296">
    <property type="entry name" value="Oligoxyloglucan reducing end-specific cellobiohydrolase"/>
    <property type="match status" value="1"/>
</dbReference>
<dbReference type="AlphaFoldDB" id="A0A6C1B2Q0"/>
<evidence type="ECO:0000313" key="3">
    <source>
        <dbReference type="Proteomes" id="UP000501991"/>
    </source>
</evidence>
<feature type="chain" id="PRO_5025387716" description="Photosynthesis system II assembly factor Ycf48/Hcf136-like domain-containing protein" evidence="1">
    <location>
        <begin position="17"/>
        <end position="216"/>
    </location>
</feature>
<dbReference type="Gene3D" id="2.130.10.10">
    <property type="entry name" value="YVTN repeat-like/Quinoprotein amine dehydrogenase"/>
    <property type="match status" value="1"/>
</dbReference>
<gene>
    <name evidence="2" type="ORF">G3580_09850</name>
</gene>
<name>A0A6C1B2Q0_9RHOO</name>
<evidence type="ECO:0000256" key="1">
    <source>
        <dbReference type="SAM" id="SignalP"/>
    </source>
</evidence>
<dbReference type="InterPro" id="IPR052025">
    <property type="entry name" value="Xyloglucanase_GH74"/>
</dbReference>
<accession>A0A6C1B2Q0</accession>
<evidence type="ECO:0008006" key="4">
    <source>
        <dbReference type="Google" id="ProtNLM"/>
    </source>
</evidence>
<sequence>MRFSFLLALTSSAALASPDLGHIQSLVAQGPGVLVASDTGLYFAGHDGRIVQRGTRQGGFSALVADRADPQRLYASTPDTPVLRSTNGGRQWQAVSGLGAKPFTILSAGPAGSDILYGVADGIYRSADEGRHWTRSGDLPEKTITVAASPTTAGTLFAGTMTGLVVSRDDGATWTRQSAGKGPTTLVEPGPGGGFLSFAWGRGCRGWRSRVRRRGH</sequence>
<dbReference type="InterPro" id="IPR015943">
    <property type="entry name" value="WD40/YVTN_repeat-like_dom_sf"/>
</dbReference>
<dbReference type="PANTHER" id="PTHR43739">
    <property type="entry name" value="XYLOGLUCANASE (EUROFUNG)"/>
    <property type="match status" value="1"/>
</dbReference>
<dbReference type="PANTHER" id="PTHR43739:SF5">
    <property type="entry name" value="EXO-ALPHA-SIALIDASE"/>
    <property type="match status" value="1"/>
</dbReference>
<reference evidence="2 3" key="1">
    <citation type="submission" date="2020-02" db="EMBL/GenBank/DDBJ databases">
        <title>Nitrogenibacter mangrovi gen. nov., sp. nov. isolated from mangrove sediment, a denitrifying betaproteobacterium.</title>
        <authorList>
            <person name="Liao H."/>
            <person name="Tian Y."/>
        </authorList>
    </citation>
    <scope>NUCLEOTIDE SEQUENCE [LARGE SCALE GENOMIC DNA]</scope>
    <source>
        <strain evidence="2 3">M9-3-2</strain>
    </source>
</reference>
<dbReference type="RefSeq" id="WP_173765079.1">
    <property type="nucleotide sequence ID" value="NZ_CP048836.1"/>
</dbReference>
<proteinExistence type="predicted"/>
<protein>
    <recommendedName>
        <fullName evidence="4">Photosynthesis system II assembly factor Ycf48/Hcf136-like domain-containing protein</fullName>
    </recommendedName>
</protein>
<dbReference type="Proteomes" id="UP000501991">
    <property type="component" value="Chromosome"/>
</dbReference>
<keyword evidence="1" id="KW-0732">Signal</keyword>
<dbReference type="GO" id="GO:0010411">
    <property type="term" value="P:xyloglucan metabolic process"/>
    <property type="evidence" value="ECO:0007669"/>
    <property type="project" value="TreeGrafter"/>
</dbReference>
<feature type="signal peptide" evidence="1">
    <location>
        <begin position="1"/>
        <end position="16"/>
    </location>
</feature>
<organism evidence="2 3">
    <name type="scientific">Nitrogeniibacter mangrovi</name>
    <dbReference type="NCBI Taxonomy" id="2016596"/>
    <lineage>
        <taxon>Bacteria</taxon>
        <taxon>Pseudomonadati</taxon>
        <taxon>Pseudomonadota</taxon>
        <taxon>Betaproteobacteria</taxon>
        <taxon>Rhodocyclales</taxon>
        <taxon>Zoogloeaceae</taxon>
        <taxon>Nitrogeniibacter</taxon>
    </lineage>
</organism>
<dbReference type="KEGG" id="azq:G3580_09850"/>